<evidence type="ECO:0000259" key="1">
    <source>
        <dbReference type="PROSITE" id="PS51727"/>
    </source>
</evidence>
<keyword evidence="3" id="KW-1185">Reference proteome</keyword>
<evidence type="ECO:0000313" key="3">
    <source>
        <dbReference type="Proteomes" id="UP000829354"/>
    </source>
</evidence>
<dbReference type="GO" id="GO:0004402">
    <property type="term" value="F:histone acetyltransferase activity"/>
    <property type="evidence" value="ECO:0007669"/>
    <property type="project" value="InterPro"/>
</dbReference>
<dbReference type="PROSITE" id="PS51727">
    <property type="entry name" value="CBP_P300_HAT"/>
    <property type="match status" value="1"/>
</dbReference>
<dbReference type="EMBL" id="CP092623">
    <property type="protein sequence ID" value="UMM27146.1"/>
    <property type="molecule type" value="Genomic_DNA"/>
</dbReference>
<name>A0AAE9JF88_CAEBR</name>
<gene>
    <name evidence="2" type="ORF">L5515_010560</name>
</gene>
<feature type="domain" description="CBP/p300-type HAT" evidence="1">
    <location>
        <begin position="1"/>
        <end position="96"/>
    </location>
</feature>
<proteinExistence type="predicted"/>
<evidence type="ECO:0000313" key="2">
    <source>
        <dbReference type="EMBL" id="UMM27146.1"/>
    </source>
</evidence>
<dbReference type="Proteomes" id="UP000829354">
    <property type="component" value="Chromosome IV"/>
</dbReference>
<reference evidence="2 3" key="1">
    <citation type="submission" date="2022-04" db="EMBL/GenBank/DDBJ databases">
        <title>Chromosome-level reference genomes for two strains of Caenorhabditis briggsae: an improved platform for comparative genomics.</title>
        <authorList>
            <person name="Stevens L."/>
            <person name="Andersen E."/>
        </authorList>
    </citation>
    <scope>NUCLEOTIDE SEQUENCE [LARGE SCALE GENOMIC DNA]</scope>
    <source>
        <strain evidence="2">VX34</strain>
        <tissue evidence="2">Whole-organism</tissue>
    </source>
</reference>
<sequence length="96" mass="11244">MLMLSMMVRGYVDNGPLNTNQRCSPPQFRSEIYKKLVAAYWDYARSIGFWRCFDYMSTPRKGDDYLLFGHPATRSGVKMQLRRRGQKGRLSTSPKR</sequence>
<protein>
    <recommendedName>
        <fullName evidence="1">CBP/p300-type HAT domain-containing protein</fullName>
    </recommendedName>
</protein>
<organism evidence="2 3">
    <name type="scientific">Caenorhabditis briggsae</name>
    <dbReference type="NCBI Taxonomy" id="6238"/>
    <lineage>
        <taxon>Eukaryota</taxon>
        <taxon>Metazoa</taxon>
        <taxon>Ecdysozoa</taxon>
        <taxon>Nematoda</taxon>
        <taxon>Chromadorea</taxon>
        <taxon>Rhabditida</taxon>
        <taxon>Rhabditina</taxon>
        <taxon>Rhabditomorpha</taxon>
        <taxon>Rhabditoidea</taxon>
        <taxon>Rhabditidae</taxon>
        <taxon>Peloderinae</taxon>
        <taxon>Caenorhabditis</taxon>
    </lineage>
</organism>
<dbReference type="InterPro" id="IPR031162">
    <property type="entry name" value="CBP_P300_HAT"/>
</dbReference>
<accession>A0AAE9JF88</accession>
<dbReference type="AlphaFoldDB" id="A0AAE9JF88"/>